<evidence type="ECO:0000256" key="6">
    <source>
        <dbReference type="ARBA" id="ARBA00023054"/>
    </source>
</evidence>
<dbReference type="Gene3D" id="2.60.120.260">
    <property type="entry name" value="Galactose-binding domain-like"/>
    <property type="match status" value="1"/>
</dbReference>
<feature type="coiled-coil region" evidence="10">
    <location>
        <begin position="477"/>
        <end position="539"/>
    </location>
</feature>
<keyword evidence="8" id="KW-0539">Nucleus</keyword>
<dbReference type="GO" id="GO:0005789">
    <property type="term" value="C:endoplasmic reticulum membrane"/>
    <property type="evidence" value="ECO:0007669"/>
    <property type="project" value="UniProtKB-SubCell"/>
</dbReference>
<dbReference type="Proteomes" id="UP000000226">
    <property type="component" value="Chromosome 5"/>
</dbReference>
<feature type="transmembrane region" description="Helical" evidence="11">
    <location>
        <begin position="23"/>
        <end position="46"/>
    </location>
</feature>
<dbReference type="OrthoDB" id="266334at2759"/>
<dbReference type="PANTHER" id="PTHR12953:SF0">
    <property type="entry name" value="SUN DOMAIN-CONTAINING OSSIFICATION FACTOR"/>
    <property type="match status" value="1"/>
</dbReference>
<dbReference type="SUPFAM" id="SSF49785">
    <property type="entry name" value="Galactose-binding domain-like"/>
    <property type="match status" value="1"/>
</dbReference>
<protein>
    <recommendedName>
        <fullName evidence="12">SUN domain-containing protein</fullName>
    </recommendedName>
</protein>
<keyword evidence="6 10" id="KW-0175">Coiled coil</keyword>
<evidence type="ECO:0000256" key="5">
    <source>
        <dbReference type="ARBA" id="ARBA00022989"/>
    </source>
</evidence>
<dbReference type="Gramene" id="ESW20628">
    <property type="protein sequence ID" value="ESW20628"/>
    <property type="gene ID" value="PHAVU_005G002700g"/>
</dbReference>
<feature type="transmembrane region" description="Helical" evidence="11">
    <location>
        <begin position="541"/>
        <end position="560"/>
    </location>
</feature>
<dbReference type="PROSITE" id="PS51469">
    <property type="entry name" value="SUN"/>
    <property type="match status" value="1"/>
</dbReference>
<dbReference type="EMBL" id="CM002292">
    <property type="protein sequence ID" value="ESW20628.1"/>
    <property type="molecule type" value="Genomic_DNA"/>
</dbReference>
<evidence type="ECO:0000259" key="12">
    <source>
        <dbReference type="PROSITE" id="PS51469"/>
    </source>
</evidence>
<evidence type="ECO:0000256" key="8">
    <source>
        <dbReference type="ARBA" id="ARBA00023242"/>
    </source>
</evidence>
<evidence type="ECO:0000256" key="9">
    <source>
        <dbReference type="ARBA" id="ARBA00054046"/>
    </source>
</evidence>
<evidence type="ECO:0000256" key="3">
    <source>
        <dbReference type="ARBA" id="ARBA00022692"/>
    </source>
</evidence>
<dbReference type="GO" id="GO:0031965">
    <property type="term" value="C:nuclear membrane"/>
    <property type="evidence" value="ECO:0007669"/>
    <property type="project" value="UniProtKB-SubCell"/>
</dbReference>
<keyword evidence="3 11" id="KW-0812">Transmembrane</keyword>
<evidence type="ECO:0000256" key="2">
    <source>
        <dbReference type="ARBA" id="ARBA00004477"/>
    </source>
</evidence>
<name>V7BUB8_PHAVU</name>
<dbReference type="SMR" id="V7BUB8"/>
<evidence type="ECO:0000313" key="14">
    <source>
        <dbReference type="Proteomes" id="UP000000226"/>
    </source>
</evidence>
<keyword evidence="7 11" id="KW-0472">Membrane</keyword>
<dbReference type="InterPro" id="IPR012919">
    <property type="entry name" value="SUN_dom"/>
</dbReference>
<evidence type="ECO:0000256" key="11">
    <source>
        <dbReference type="SAM" id="Phobius"/>
    </source>
</evidence>
<feature type="transmembrane region" description="Helical" evidence="11">
    <location>
        <begin position="581"/>
        <end position="604"/>
    </location>
</feature>
<evidence type="ECO:0000256" key="4">
    <source>
        <dbReference type="ARBA" id="ARBA00022824"/>
    </source>
</evidence>
<dbReference type="OMA" id="DSWKSHI"/>
<evidence type="ECO:0000256" key="7">
    <source>
        <dbReference type="ARBA" id="ARBA00023136"/>
    </source>
</evidence>
<dbReference type="AlphaFoldDB" id="V7BUB8"/>
<evidence type="ECO:0000256" key="1">
    <source>
        <dbReference type="ARBA" id="ARBA00004232"/>
    </source>
</evidence>
<keyword evidence="14" id="KW-1185">Reference proteome</keyword>
<sequence>MQRSRKALLERRAVEKATSGRSYLYKISLSLVFVLWGLVFLFSLWISCGYGYGDGLGEVPVGVSNWHEDEHNQCKNSNSADEYLTKETDDDTYTSSETFSSDVAKSNGFIVESLSGGESINNVVPGDKENYISPKIEEHEVERSESSVKLQNDVHKYNHLSQAMPLGLDEFKSRAIGSKIKSATSQHENIIHRLEPGGSEYNYASAAKGAKVLSSNKEARGASDILSRNKDKYLRNPCSSEEKFVVIELSEETLVKTIEIANFEHHSSNFKDFELHGSLVYPTDSWIFLGNFTASNVKQAQRFVLQEQKWVRYLKLNLQSHYGSEFYCTLSIVEVYGVDAIERMLEDLIYAQDKPFVSGEGNGEKRVASSLLANAADAGDVQQNTIRGINSDPTSEISSENKEAVIVNGNVPDPVEEIRQQVGRMPGDTVLKILMQKVRYLDLNLSVLEQYMEDLNSRYVSIFKEYGKDMGEKDLLLEKIKQEIRRFLEKQDVMMKEVSDLDSWKSHISMQLDHVLRDNAVLRSEVEKVRENQVSMENKSVVVFCVCVIFSFLAILGLSLDMIMSIYRVFSFERTETSRKFCLGISSWFLLLLSCSIIIFTLTLS</sequence>
<keyword evidence="5 11" id="KW-1133">Transmembrane helix</keyword>
<dbReference type="InterPro" id="IPR008979">
    <property type="entry name" value="Galactose-bd-like_sf"/>
</dbReference>
<accession>V7BUB8</accession>
<gene>
    <name evidence="13" type="ORF">PHAVU_005G002700g</name>
</gene>
<comment type="function">
    <text evidence="9">Encodes a member of the mid-SUN subfamily of SUN-domain proteins that is localized to both the nuclear envelope and the ER. It is involved in early seed development and nuclear morphology. [TAIR].</text>
</comment>
<comment type="subcellular location">
    <subcellularLocation>
        <location evidence="2">Endoplasmic reticulum membrane</location>
        <topology evidence="2">Multi-pass membrane protein</topology>
    </subcellularLocation>
    <subcellularLocation>
        <location evidence="1">Nucleus membrane</location>
        <topology evidence="1">Multi-pass membrane protein</topology>
    </subcellularLocation>
</comment>
<evidence type="ECO:0000256" key="10">
    <source>
        <dbReference type="SAM" id="Coils"/>
    </source>
</evidence>
<feature type="domain" description="SUN" evidence="12">
    <location>
        <begin position="176"/>
        <end position="340"/>
    </location>
</feature>
<keyword evidence="4" id="KW-0256">Endoplasmic reticulum</keyword>
<evidence type="ECO:0000313" key="13">
    <source>
        <dbReference type="EMBL" id="ESW20628.1"/>
    </source>
</evidence>
<dbReference type="InterPro" id="IPR045120">
    <property type="entry name" value="Suco/Slp1-like"/>
</dbReference>
<organism evidence="13 14">
    <name type="scientific">Phaseolus vulgaris</name>
    <name type="common">Kidney bean</name>
    <name type="synonym">French bean</name>
    <dbReference type="NCBI Taxonomy" id="3885"/>
    <lineage>
        <taxon>Eukaryota</taxon>
        <taxon>Viridiplantae</taxon>
        <taxon>Streptophyta</taxon>
        <taxon>Embryophyta</taxon>
        <taxon>Tracheophyta</taxon>
        <taxon>Spermatophyta</taxon>
        <taxon>Magnoliopsida</taxon>
        <taxon>eudicotyledons</taxon>
        <taxon>Gunneridae</taxon>
        <taxon>Pentapetalae</taxon>
        <taxon>rosids</taxon>
        <taxon>fabids</taxon>
        <taxon>Fabales</taxon>
        <taxon>Fabaceae</taxon>
        <taxon>Papilionoideae</taxon>
        <taxon>50 kb inversion clade</taxon>
        <taxon>NPAAA clade</taxon>
        <taxon>indigoferoid/millettioid clade</taxon>
        <taxon>Phaseoleae</taxon>
        <taxon>Phaseolus</taxon>
    </lineage>
</organism>
<dbReference type="PANTHER" id="PTHR12953">
    <property type="entry name" value="MEMBRANE PROTEIN CH1 RELATED"/>
    <property type="match status" value="1"/>
</dbReference>
<proteinExistence type="predicted"/>
<dbReference type="Pfam" id="PF07738">
    <property type="entry name" value="Sad1_UNC"/>
    <property type="match status" value="1"/>
</dbReference>
<reference evidence="14" key="1">
    <citation type="journal article" date="2014" name="Nat. Genet.">
        <title>A reference genome for common bean and genome-wide analysis of dual domestications.</title>
        <authorList>
            <person name="Schmutz J."/>
            <person name="McClean P.E."/>
            <person name="Mamidi S."/>
            <person name="Wu G.A."/>
            <person name="Cannon S.B."/>
            <person name="Grimwood J."/>
            <person name="Jenkins J."/>
            <person name="Shu S."/>
            <person name="Song Q."/>
            <person name="Chavarro C."/>
            <person name="Torres-Torres M."/>
            <person name="Geffroy V."/>
            <person name="Moghaddam S.M."/>
            <person name="Gao D."/>
            <person name="Abernathy B."/>
            <person name="Barry K."/>
            <person name="Blair M."/>
            <person name="Brick M.A."/>
            <person name="Chovatia M."/>
            <person name="Gepts P."/>
            <person name="Goodstein D.M."/>
            <person name="Gonzales M."/>
            <person name="Hellsten U."/>
            <person name="Hyten D.L."/>
            <person name="Jia G."/>
            <person name="Kelly J.D."/>
            <person name="Kudrna D."/>
            <person name="Lee R."/>
            <person name="Richard M.M."/>
            <person name="Miklas P.N."/>
            <person name="Osorno J.M."/>
            <person name="Rodrigues J."/>
            <person name="Thareau V."/>
            <person name="Urrea C.A."/>
            <person name="Wang M."/>
            <person name="Yu Y."/>
            <person name="Zhang M."/>
            <person name="Wing R.A."/>
            <person name="Cregan P.B."/>
            <person name="Rokhsar D.S."/>
            <person name="Jackson S.A."/>
        </authorList>
    </citation>
    <scope>NUCLEOTIDE SEQUENCE [LARGE SCALE GENOMIC DNA]</scope>
    <source>
        <strain evidence="14">cv. G19833</strain>
    </source>
</reference>
<dbReference type="eggNOG" id="KOG1396">
    <property type="taxonomic scope" value="Eukaryota"/>
</dbReference>
<dbReference type="STRING" id="3885.V7BUB8"/>
<dbReference type="GO" id="GO:0034975">
    <property type="term" value="P:protein folding in endoplasmic reticulum"/>
    <property type="evidence" value="ECO:0007669"/>
    <property type="project" value="TreeGrafter"/>
</dbReference>
<dbReference type="FunFam" id="2.60.120.260:FF:000062">
    <property type="entry name" value="Galactose-binding protein isoform 3"/>
    <property type="match status" value="1"/>
</dbReference>